<keyword evidence="3" id="KW-1185">Reference proteome</keyword>
<evidence type="ECO:0000313" key="3">
    <source>
        <dbReference type="Proteomes" id="UP000789901"/>
    </source>
</evidence>
<feature type="non-terminal residue" evidence="2">
    <location>
        <position position="55"/>
    </location>
</feature>
<evidence type="ECO:0000313" key="2">
    <source>
        <dbReference type="EMBL" id="CAG8856568.1"/>
    </source>
</evidence>
<dbReference type="Proteomes" id="UP000789901">
    <property type="component" value="Unassembled WGS sequence"/>
</dbReference>
<proteinExistence type="predicted"/>
<name>A0ABN7XMM3_GIGMA</name>
<accession>A0ABN7XMM3</accession>
<feature type="non-terminal residue" evidence="2">
    <location>
        <position position="1"/>
    </location>
</feature>
<evidence type="ECO:0000256" key="1">
    <source>
        <dbReference type="SAM" id="MobiDB-lite"/>
    </source>
</evidence>
<protein>
    <submittedName>
        <fullName evidence="2">8732_t:CDS:1</fullName>
    </submittedName>
</protein>
<feature type="region of interest" description="Disordered" evidence="1">
    <location>
        <begin position="1"/>
        <end position="26"/>
    </location>
</feature>
<comment type="caution">
    <text evidence="2">The sequence shown here is derived from an EMBL/GenBank/DDBJ whole genome shotgun (WGS) entry which is preliminary data.</text>
</comment>
<organism evidence="2 3">
    <name type="scientific">Gigaspora margarita</name>
    <dbReference type="NCBI Taxonomy" id="4874"/>
    <lineage>
        <taxon>Eukaryota</taxon>
        <taxon>Fungi</taxon>
        <taxon>Fungi incertae sedis</taxon>
        <taxon>Mucoromycota</taxon>
        <taxon>Glomeromycotina</taxon>
        <taxon>Glomeromycetes</taxon>
        <taxon>Diversisporales</taxon>
        <taxon>Gigasporaceae</taxon>
        <taxon>Gigaspora</taxon>
    </lineage>
</organism>
<sequence length="55" mass="6363">TESEFEPQKKWDPNNKNNYTKDEPMFDSNKENYTACGQAGNSFRFHSTTGKSLEI</sequence>
<dbReference type="EMBL" id="CAJVQB010161386">
    <property type="protein sequence ID" value="CAG8856568.1"/>
    <property type="molecule type" value="Genomic_DNA"/>
</dbReference>
<gene>
    <name evidence="2" type="ORF">GMARGA_LOCUS45389</name>
</gene>
<reference evidence="2 3" key="1">
    <citation type="submission" date="2021-06" db="EMBL/GenBank/DDBJ databases">
        <authorList>
            <person name="Kallberg Y."/>
            <person name="Tangrot J."/>
            <person name="Rosling A."/>
        </authorList>
    </citation>
    <scope>NUCLEOTIDE SEQUENCE [LARGE SCALE GENOMIC DNA]</scope>
    <source>
        <strain evidence="2 3">120-4 pot B 10/14</strain>
    </source>
</reference>